<sequence length="245" mass="26662">MIMNTLLALGRNDLRGIRRESLFAFVLFAPLGWIALVRFGTPAAAAMTADRYGLDLTPYHPVILTGFLLLTSPIVVGALGAFLVLDERDGGTIAALRVSPARMSTYLGYRAITVVVVTALYVILTLPASGLLPLDQWPALIPVGLLAGLSGVVISLALLAFARNKVEGLAGVRAIGIVVAGLPLIPYFLGPEWQYPFWLLPTYWPAKAYWLISTGDPWWPYLIGGVIYQLPLIALLYRRFLRSLG</sequence>
<keyword evidence="1" id="KW-0472">Membrane</keyword>
<feature type="transmembrane region" description="Helical" evidence="1">
    <location>
        <begin position="169"/>
        <end position="189"/>
    </location>
</feature>
<dbReference type="Pfam" id="PF12730">
    <property type="entry name" value="ABC2_membrane_4"/>
    <property type="match status" value="1"/>
</dbReference>
<feature type="transmembrane region" description="Helical" evidence="1">
    <location>
        <begin position="21"/>
        <end position="39"/>
    </location>
</feature>
<dbReference type="EMBL" id="JACCBU010000001">
    <property type="protein sequence ID" value="NYE74667.1"/>
    <property type="molecule type" value="Genomic_DNA"/>
</dbReference>
<feature type="transmembrane region" description="Helical" evidence="1">
    <location>
        <begin position="139"/>
        <end position="162"/>
    </location>
</feature>
<evidence type="ECO:0000313" key="3">
    <source>
        <dbReference type="Proteomes" id="UP000569914"/>
    </source>
</evidence>
<dbReference type="Proteomes" id="UP000569914">
    <property type="component" value="Unassembled WGS sequence"/>
</dbReference>
<name>A0A7Y9ID63_9ACTN</name>
<gene>
    <name evidence="2" type="ORF">BKA15_005996</name>
</gene>
<keyword evidence="1" id="KW-0812">Transmembrane</keyword>
<evidence type="ECO:0000256" key="1">
    <source>
        <dbReference type="SAM" id="Phobius"/>
    </source>
</evidence>
<reference evidence="2 3" key="1">
    <citation type="submission" date="2020-07" db="EMBL/GenBank/DDBJ databases">
        <title>Sequencing the genomes of 1000 actinobacteria strains.</title>
        <authorList>
            <person name="Klenk H.-P."/>
        </authorList>
    </citation>
    <scope>NUCLEOTIDE SEQUENCE [LARGE SCALE GENOMIC DNA]</scope>
    <source>
        <strain evidence="2 3">DSM 22083</strain>
    </source>
</reference>
<proteinExistence type="predicted"/>
<keyword evidence="1" id="KW-1133">Transmembrane helix</keyword>
<organism evidence="2 3">
    <name type="scientific">Microlunatus parietis</name>
    <dbReference type="NCBI Taxonomy" id="682979"/>
    <lineage>
        <taxon>Bacteria</taxon>
        <taxon>Bacillati</taxon>
        <taxon>Actinomycetota</taxon>
        <taxon>Actinomycetes</taxon>
        <taxon>Propionibacteriales</taxon>
        <taxon>Propionibacteriaceae</taxon>
        <taxon>Microlunatus</taxon>
    </lineage>
</organism>
<feature type="transmembrane region" description="Helical" evidence="1">
    <location>
        <begin position="106"/>
        <end position="127"/>
    </location>
</feature>
<evidence type="ECO:0000313" key="2">
    <source>
        <dbReference type="EMBL" id="NYE74667.1"/>
    </source>
</evidence>
<feature type="transmembrane region" description="Helical" evidence="1">
    <location>
        <begin position="218"/>
        <end position="237"/>
    </location>
</feature>
<feature type="transmembrane region" description="Helical" evidence="1">
    <location>
        <begin position="59"/>
        <end position="85"/>
    </location>
</feature>
<dbReference type="AlphaFoldDB" id="A0A7Y9ID63"/>
<comment type="caution">
    <text evidence="2">The sequence shown here is derived from an EMBL/GenBank/DDBJ whole genome shotgun (WGS) entry which is preliminary data.</text>
</comment>
<protein>
    <submittedName>
        <fullName evidence="2">Fluoroquinolone transport system permease protein</fullName>
    </submittedName>
</protein>
<accession>A0A7Y9ID63</accession>
<keyword evidence="3" id="KW-1185">Reference proteome</keyword>